<dbReference type="EMBL" id="CH445355">
    <property type="protein sequence ID" value="EAT78204.1"/>
    <property type="molecule type" value="Genomic_DNA"/>
</dbReference>
<reference evidence="2" key="1">
    <citation type="journal article" date="2007" name="Plant Cell">
        <title>Dothideomycete-plant interactions illuminated by genome sequencing and EST analysis of the wheat pathogen Stagonospora nodorum.</title>
        <authorList>
            <person name="Hane J.K."/>
            <person name="Lowe R.G."/>
            <person name="Solomon P.S."/>
            <person name="Tan K.C."/>
            <person name="Schoch C.L."/>
            <person name="Spatafora J.W."/>
            <person name="Crous P.W."/>
            <person name="Kodira C."/>
            <person name="Birren B.W."/>
            <person name="Galagan J.E."/>
            <person name="Torriani S.F."/>
            <person name="McDonald B.A."/>
            <person name="Oliver R.P."/>
        </authorList>
    </citation>
    <scope>NUCLEOTIDE SEQUENCE [LARGE SCALE GENOMIC DNA]</scope>
    <source>
        <strain evidence="2">SN15 / ATCC MYA-4574 / FGSC 10173</strain>
    </source>
</reference>
<organism evidence="1 2">
    <name type="scientific">Phaeosphaeria nodorum (strain SN15 / ATCC MYA-4574 / FGSC 10173)</name>
    <name type="common">Glume blotch fungus</name>
    <name type="synonym">Parastagonospora nodorum</name>
    <dbReference type="NCBI Taxonomy" id="321614"/>
    <lineage>
        <taxon>Eukaryota</taxon>
        <taxon>Fungi</taxon>
        <taxon>Dikarya</taxon>
        <taxon>Ascomycota</taxon>
        <taxon>Pezizomycotina</taxon>
        <taxon>Dothideomycetes</taxon>
        <taxon>Pleosporomycetidae</taxon>
        <taxon>Pleosporales</taxon>
        <taxon>Pleosporineae</taxon>
        <taxon>Phaeosphaeriaceae</taxon>
        <taxon>Parastagonospora</taxon>
    </lineage>
</organism>
<name>Q0U1E9_PHANO</name>
<dbReference type="AlphaFoldDB" id="Q0U1E9"/>
<dbReference type="RefSeq" id="XP_001804525.1">
    <property type="nucleotide sequence ID" value="XM_001804473.1"/>
</dbReference>
<evidence type="ECO:0000313" key="1">
    <source>
        <dbReference type="EMBL" id="EAT78204.1"/>
    </source>
</evidence>
<gene>
    <name evidence="1" type="ORF">SNOG_14333</name>
</gene>
<proteinExistence type="predicted"/>
<dbReference type="InParanoid" id="Q0U1E9"/>
<dbReference type="KEGG" id="pno:SNOG_14333"/>
<sequence>MLGIDATKLHTKRRTFKEFNFSQTTPKPQMIPAHIIKVYTYLATSPGSPPKRTRQTFSRKRGVNEVGHGSWSDVIPELQNYILALVYGRLSPDVSRDTHTYLGSLSVF</sequence>
<dbReference type="GeneID" id="5981449"/>
<dbReference type="Proteomes" id="UP000001055">
    <property type="component" value="Unassembled WGS sequence"/>
</dbReference>
<protein>
    <submittedName>
        <fullName evidence="1">Uncharacterized protein</fullName>
    </submittedName>
</protein>
<evidence type="ECO:0000313" key="2">
    <source>
        <dbReference type="Proteomes" id="UP000001055"/>
    </source>
</evidence>
<accession>Q0U1E9</accession>